<evidence type="ECO:0000313" key="3">
    <source>
        <dbReference type="Proteomes" id="UP000564496"/>
    </source>
</evidence>
<protein>
    <recommendedName>
        <fullName evidence="1">DUF4333 domain-containing protein</fullName>
    </recommendedName>
</protein>
<proteinExistence type="predicted"/>
<dbReference type="InterPro" id="IPR025637">
    <property type="entry name" value="DUF4333"/>
</dbReference>
<dbReference type="PROSITE" id="PS51257">
    <property type="entry name" value="PROKAR_LIPOPROTEIN"/>
    <property type="match status" value="1"/>
</dbReference>
<accession>A0A7Z0DRU8</accession>
<dbReference type="RefSeq" id="WP_179660552.1">
    <property type="nucleotide sequence ID" value="NZ_JACBZR010000001.1"/>
</dbReference>
<name>A0A7Z0DRU8_9ACTN</name>
<evidence type="ECO:0000313" key="2">
    <source>
        <dbReference type="EMBL" id="NYI80353.1"/>
    </source>
</evidence>
<dbReference type="Proteomes" id="UP000564496">
    <property type="component" value="Unassembled WGS sequence"/>
</dbReference>
<dbReference type="EMBL" id="JACBZR010000001">
    <property type="protein sequence ID" value="NYI80353.1"/>
    <property type="molecule type" value="Genomic_DNA"/>
</dbReference>
<evidence type="ECO:0000259" key="1">
    <source>
        <dbReference type="Pfam" id="PF14230"/>
    </source>
</evidence>
<comment type="caution">
    <text evidence="2">The sequence shown here is derived from an EMBL/GenBank/DDBJ whole genome shotgun (WGS) entry which is preliminary data.</text>
</comment>
<reference evidence="2 3" key="1">
    <citation type="submission" date="2020-07" db="EMBL/GenBank/DDBJ databases">
        <title>Sequencing the genomes of 1000 actinobacteria strains.</title>
        <authorList>
            <person name="Klenk H.-P."/>
        </authorList>
    </citation>
    <scope>NUCLEOTIDE SEQUENCE [LARGE SCALE GENOMIC DNA]</scope>
    <source>
        <strain evidence="2 3">DSM 26487</strain>
    </source>
</reference>
<feature type="domain" description="DUF4333" evidence="1">
    <location>
        <begin position="21"/>
        <end position="87"/>
    </location>
</feature>
<dbReference type="Pfam" id="PF14230">
    <property type="entry name" value="DUF4333"/>
    <property type="match status" value="1"/>
</dbReference>
<keyword evidence="3" id="KW-1185">Reference proteome</keyword>
<gene>
    <name evidence="2" type="ORF">BJ988_005001</name>
</gene>
<dbReference type="AlphaFoldDB" id="A0A7Z0DRU8"/>
<organism evidence="2 3">
    <name type="scientific">Nocardioides panzhihuensis</name>
    <dbReference type="NCBI Taxonomy" id="860243"/>
    <lineage>
        <taxon>Bacteria</taxon>
        <taxon>Bacillati</taxon>
        <taxon>Actinomycetota</taxon>
        <taxon>Actinomycetes</taxon>
        <taxon>Propionibacteriales</taxon>
        <taxon>Nocardioidaceae</taxon>
        <taxon>Nocardioides</taxon>
    </lineage>
</organism>
<sequence length="99" mass="10439">MLRRTATAYAFTAVLTLGLSGCGGVTVSQETVEKTVSQRLEAQVGQKPDKIECPGDLSAKVGETMTCTLTAGSDELGVNVQVTEVDGTDVKFDIQVDEQ</sequence>